<keyword evidence="8" id="KW-1185">Reference proteome</keyword>
<comment type="subcellular location">
    <subcellularLocation>
        <location evidence="1">Golgi apparatus membrane</location>
    </subcellularLocation>
    <subcellularLocation>
        <location evidence="2">Golgi apparatus</location>
        <location evidence="2">trans-Golgi network</location>
    </subcellularLocation>
</comment>
<keyword evidence="5" id="KW-0472">Membrane</keyword>
<dbReference type="Gene3D" id="1.20.1270.60">
    <property type="entry name" value="Arfaptin homology (AH) domain/BAR domain"/>
    <property type="match status" value="1"/>
</dbReference>
<proteinExistence type="predicted"/>
<dbReference type="GO" id="GO:0005829">
    <property type="term" value="C:cytosol"/>
    <property type="evidence" value="ECO:0007669"/>
    <property type="project" value="UniProtKB-ARBA"/>
</dbReference>
<organism evidence="8 9">
    <name type="scientific">Galendromus occidentalis</name>
    <name type="common">western predatory mite</name>
    <dbReference type="NCBI Taxonomy" id="34638"/>
    <lineage>
        <taxon>Eukaryota</taxon>
        <taxon>Metazoa</taxon>
        <taxon>Ecdysozoa</taxon>
        <taxon>Arthropoda</taxon>
        <taxon>Chelicerata</taxon>
        <taxon>Arachnida</taxon>
        <taxon>Acari</taxon>
        <taxon>Parasitiformes</taxon>
        <taxon>Mesostigmata</taxon>
        <taxon>Gamasina</taxon>
        <taxon>Phytoseioidea</taxon>
        <taxon>Phytoseiidae</taxon>
        <taxon>Typhlodrominae</taxon>
        <taxon>Galendromus</taxon>
    </lineage>
</organism>
<dbReference type="GO" id="GO:0000139">
    <property type="term" value="C:Golgi membrane"/>
    <property type="evidence" value="ECO:0007669"/>
    <property type="project" value="UniProtKB-SubCell"/>
</dbReference>
<evidence type="ECO:0000313" key="8">
    <source>
        <dbReference type="Proteomes" id="UP000694867"/>
    </source>
</evidence>
<feature type="domain" description="AH" evidence="7">
    <location>
        <begin position="92"/>
        <end position="291"/>
    </location>
</feature>
<dbReference type="GO" id="GO:0019904">
    <property type="term" value="F:protein domain specific binding"/>
    <property type="evidence" value="ECO:0007669"/>
    <property type="project" value="InterPro"/>
</dbReference>
<dbReference type="PROSITE" id="PS50870">
    <property type="entry name" value="AH"/>
    <property type="match status" value="1"/>
</dbReference>
<dbReference type="FunFam" id="1.20.1270.60:FF:000003">
    <property type="entry name" value="arfaptin-2 isoform X1"/>
    <property type="match status" value="1"/>
</dbReference>
<dbReference type="CTD" id="41353"/>
<evidence type="ECO:0000256" key="1">
    <source>
        <dbReference type="ARBA" id="ARBA00004394"/>
    </source>
</evidence>
<name>A0AAJ7L7M7_9ACAR</name>
<dbReference type="InterPro" id="IPR027267">
    <property type="entry name" value="AH/BAR_dom_sf"/>
</dbReference>
<dbReference type="Proteomes" id="UP000694867">
    <property type="component" value="Unplaced"/>
</dbReference>
<evidence type="ECO:0000256" key="2">
    <source>
        <dbReference type="ARBA" id="ARBA00004601"/>
    </source>
</evidence>
<evidence type="ECO:0000256" key="3">
    <source>
        <dbReference type="ARBA" id="ARBA00022553"/>
    </source>
</evidence>
<feature type="region of interest" description="Disordered" evidence="6">
    <location>
        <begin position="30"/>
        <end position="58"/>
    </location>
</feature>
<dbReference type="GO" id="GO:0032588">
    <property type="term" value="C:trans-Golgi network membrane"/>
    <property type="evidence" value="ECO:0007669"/>
    <property type="project" value="UniProtKB-ARBA"/>
</dbReference>
<evidence type="ECO:0000256" key="4">
    <source>
        <dbReference type="ARBA" id="ARBA00023034"/>
    </source>
</evidence>
<feature type="compositionally biased region" description="Low complexity" evidence="6">
    <location>
        <begin position="46"/>
        <end position="58"/>
    </location>
</feature>
<dbReference type="Pfam" id="PF06456">
    <property type="entry name" value="Arfaptin"/>
    <property type="match status" value="1"/>
</dbReference>
<evidence type="ECO:0000256" key="6">
    <source>
        <dbReference type="SAM" id="MobiDB-lite"/>
    </source>
</evidence>
<dbReference type="InterPro" id="IPR010504">
    <property type="entry name" value="AH_dom"/>
</dbReference>
<dbReference type="GeneID" id="100899660"/>
<dbReference type="PANTHER" id="PTHR12141:SF5">
    <property type="entry name" value="ARFAPTIN"/>
    <property type="match status" value="1"/>
</dbReference>
<gene>
    <name evidence="9" type="primary">LOC100899660</name>
</gene>
<evidence type="ECO:0000259" key="7">
    <source>
        <dbReference type="PROSITE" id="PS50870"/>
    </source>
</evidence>
<accession>A0AAJ7L7M7</accession>
<sequence length="310" mass="34382">MMQALDTQVNPMSGEEVDGGVAGAGVNQRPTTLQWGGPNGVSTNMGSPGPLGSLTPSPATRSKIEQIKQWSLSTYKCTRQILAEKMGKGIRTVDGELEANIELLRETHQKYLNILRLAKLLTSHFYNTVATQAALGECFSDLAQKSPELQQEFLYNAETQKNLSKNGETLLGALNFFVSSLSTLCNKTIEDTLITIRHYENARLEFDAYRCDLEELSAHGGPAQATKVVEAKASFEAQRDKYERLRGDVQIKMKFLHENKVKVMHKQLLLLHNAVSAYFSGNQSSLEATLKQFNIKVKTPNSSSPSWLEQ</sequence>
<dbReference type="InterPro" id="IPR030798">
    <property type="entry name" value="Arfaptin_fam"/>
</dbReference>
<dbReference type="GO" id="GO:0070273">
    <property type="term" value="F:phosphatidylinositol-4-phosphate binding"/>
    <property type="evidence" value="ECO:0007669"/>
    <property type="project" value="UniProtKB-ARBA"/>
</dbReference>
<dbReference type="RefSeq" id="XP_018496579.1">
    <property type="nucleotide sequence ID" value="XM_018641063.1"/>
</dbReference>
<feature type="compositionally biased region" description="Polar residues" evidence="6">
    <location>
        <begin position="30"/>
        <end position="45"/>
    </location>
</feature>
<dbReference type="SUPFAM" id="SSF103657">
    <property type="entry name" value="BAR/IMD domain-like"/>
    <property type="match status" value="1"/>
</dbReference>
<keyword evidence="4" id="KW-0333">Golgi apparatus</keyword>
<dbReference type="AlphaFoldDB" id="A0AAJ7L7M7"/>
<keyword evidence="3" id="KW-0597">Phosphoprotein</keyword>
<reference evidence="9" key="1">
    <citation type="submission" date="2025-08" db="UniProtKB">
        <authorList>
            <consortium name="RefSeq"/>
        </authorList>
    </citation>
    <scope>IDENTIFICATION</scope>
</reference>
<evidence type="ECO:0000256" key="5">
    <source>
        <dbReference type="ARBA" id="ARBA00023136"/>
    </source>
</evidence>
<dbReference type="GO" id="GO:0034315">
    <property type="term" value="P:regulation of Arp2/3 complex-mediated actin nucleation"/>
    <property type="evidence" value="ECO:0007669"/>
    <property type="project" value="TreeGrafter"/>
</dbReference>
<dbReference type="SMART" id="SM01015">
    <property type="entry name" value="Arfaptin"/>
    <property type="match status" value="1"/>
</dbReference>
<evidence type="ECO:0000313" key="9">
    <source>
        <dbReference type="RefSeq" id="XP_018496579.1"/>
    </source>
</evidence>
<dbReference type="GO" id="GO:0006886">
    <property type="term" value="P:intracellular protein transport"/>
    <property type="evidence" value="ECO:0007669"/>
    <property type="project" value="TreeGrafter"/>
</dbReference>
<dbReference type="KEGG" id="goe:100899660"/>
<dbReference type="PANTHER" id="PTHR12141">
    <property type="entry name" value="ARFAPTIN-RELATED"/>
    <property type="match status" value="1"/>
</dbReference>
<dbReference type="CDD" id="cd07660">
    <property type="entry name" value="BAR_Arfaptin"/>
    <property type="match status" value="1"/>
</dbReference>
<protein>
    <submittedName>
        <fullName evidence="9">Arfaptin-2</fullName>
    </submittedName>
</protein>